<keyword evidence="2" id="KW-0732">Signal</keyword>
<organism evidence="3 4">
    <name type="scientific">Hymenobacter rubripertinctus</name>
    <dbReference type="NCBI Taxonomy" id="2029981"/>
    <lineage>
        <taxon>Bacteria</taxon>
        <taxon>Pseudomonadati</taxon>
        <taxon>Bacteroidota</taxon>
        <taxon>Cytophagia</taxon>
        <taxon>Cytophagales</taxon>
        <taxon>Hymenobacteraceae</taxon>
        <taxon>Hymenobacter</taxon>
    </lineage>
</organism>
<dbReference type="Proteomes" id="UP000284250">
    <property type="component" value="Unassembled WGS sequence"/>
</dbReference>
<feature type="compositionally biased region" description="Polar residues" evidence="1">
    <location>
        <begin position="212"/>
        <end position="228"/>
    </location>
</feature>
<feature type="compositionally biased region" description="Basic and acidic residues" evidence="1">
    <location>
        <begin position="194"/>
        <end position="203"/>
    </location>
</feature>
<protein>
    <recommendedName>
        <fullName evidence="5">DUF3300 domain-containing protein</fullName>
    </recommendedName>
</protein>
<dbReference type="OrthoDB" id="799522at2"/>
<evidence type="ECO:0000313" key="3">
    <source>
        <dbReference type="EMBL" id="RIY11517.1"/>
    </source>
</evidence>
<feature type="compositionally biased region" description="Basic and acidic residues" evidence="1">
    <location>
        <begin position="159"/>
        <end position="187"/>
    </location>
</feature>
<sequence>MNTLLKSGLTLALGLLLCGSAAQAQVAVYAGSPYQGPVAPPNVQYYYIPEIDGYYDLYAQSYLFYDPAYGAWVSSPVLPRPYASYDPRFFHPLAIPYVGRQPWSYLPDHRAYCGRWGVQPGRYYGSRWPGHGYAVAPHSRYGPAYYGHRPAYGTSGHARQHDEDRDNRDGNYGRQSRDDRNDYDNRRGSSSQEGRQDQGRSEQRGNAGSAGNGQPEQHIQNNRGQQPYNGRRGR</sequence>
<keyword evidence="4" id="KW-1185">Reference proteome</keyword>
<feature type="chain" id="PRO_5019566803" description="DUF3300 domain-containing protein" evidence="2">
    <location>
        <begin position="25"/>
        <end position="234"/>
    </location>
</feature>
<evidence type="ECO:0008006" key="5">
    <source>
        <dbReference type="Google" id="ProtNLM"/>
    </source>
</evidence>
<evidence type="ECO:0000256" key="2">
    <source>
        <dbReference type="SAM" id="SignalP"/>
    </source>
</evidence>
<reference evidence="3 4" key="1">
    <citation type="submission" date="2019-01" db="EMBL/GenBank/DDBJ databases">
        <title>Hymenobacter humicola sp. nov., isolated from soils in Antarctica.</title>
        <authorList>
            <person name="Sedlacek I."/>
            <person name="Holochova P."/>
            <person name="Kralova S."/>
            <person name="Pantucek R."/>
            <person name="Stankova E."/>
            <person name="Vrbovska V."/>
            <person name="Kristofova L."/>
            <person name="Svec P."/>
            <person name="Busse H.-J."/>
        </authorList>
    </citation>
    <scope>NUCLEOTIDE SEQUENCE [LARGE SCALE GENOMIC DNA]</scope>
    <source>
        <strain evidence="3 4">CCM 8852</strain>
    </source>
</reference>
<evidence type="ECO:0000313" key="4">
    <source>
        <dbReference type="Proteomes" id="UP000284250"/>
    </source>
</evidence>
<feature type="region of interest" description="Disordered" evidence="1">
    <location>
        <begin position="151"/>
        <end position="234"/>
    </location>
</feature>
<dbReference type="EMBL" id="QYCN01000008">
    <property type="protein sequence ID" value="RIY11517.1"/>
    <property type="molecule type" value="Genomic_DNA"/>
</dbReference>
<dbReference type="RefSeq" id="WP_119655037.1">
    <property type="nucleotide sequence ID" value="NZ_JBHUOI010000064.1"/>
</dbReference>
<comment type="caution">
    <text evidence="3">The sequence shown here is derived from an EMBL/GenBank/DDBJ whole genome shotgun (WGS) entry which is preliminary data.</text>
</comment>
<accession>A0A418R253</accession>
<feature type="signal peptide" evidence="2">
    <location>
        <begin position="1"/>
        <end position="24"/>
    </location>
</feature>
<proteinExistence type="predicted"/>
<evidence type="ECO:0000256" key="1">
    <source>
        <dbReference type="SAM" id="MobiDB-lite"/>
    </source>
</evidence>
<gene>
    <name evidence="3" type="ORF">D0T11_06830</name>
</gene>
<name>A0A418R253_9BACT</name>
<dbReference type="AlphaFoldDB" id="A0A418R253"/>